<proteinExistence type="predicted"/>
<protein>
    <submittedName>
        <fullName evidence="1">Uncharacterized protein</fullName>
    </submittedName>
</protein>
<dbReference type="EMBL" id="JXTC01000005">
    <property type="protein sequence ID" value="POO02335.1"/>
    <property type="molecule type" value="Genomic_DNA"/>
</dbReference>
<name>A0A2P5FX44_TREOI</name>
<organism evidence="1 2">
    <name type="scientific">Trema orientale</name>
    <name type="common">Charcoal tree</name>
    <name type="synonym">Celtis orientalis</name>
    <dbReference type="NCBI Taxonomy" id="63057"/>
    <lineage>
        <taxon>Eukaryota</taxon>
        <taxon>Viridiplantae</taxon>
        <taxon>Streptophyta</taxon>
        <taxon>Embryophyta</taxon>
        <taxon>Tracheophyta</taxon>
        <taxon>Spermatophyta</taxon>
        <taxon>Magnoliopsida</taxon>
        <taxon>eudicotyledons</taxon>
        <taxon>Gunneridae</taxon>
        <taxon>Pentapetalae</taxon>
        <taxon>rosids</taxon>
        <taxon>fabids</taxon>
        <taxon>Rosales</taxon>
        <taxon>Cannabaceae</taxon>
        <taxon>Trema</taxon>
    </lineage>
</organism>
<comment type="caution">
    <text evidence="1">The sequence shown here is derived from an EMBL/GenBank/DDBJ whole genome shotgun (WGS) entry which is preliminary data.</text>
</comment>
<dbReference type="Proteomes" id="UP000237000">
    <property type="component" value="Unassembled WGS sequence"/>
</dbReference>
<keyword evidence="2" id="KW-1185">Reference proteome</keyword>
<gene>
    <name evidence="1" type="ORF">TorRG33x02_021190</name>
</gene>
<evidence type="ECO:0000313" key="2">
    <source>
        <dbReference type="Proteomes" id="UP000237000"/>
    </source>
</evidence>
<dbReference type="AlphaFoldDB" id="A0A2P5FX44"/>
<accession>A0A2P5FX44</accession>
<evidence type="ECO:0000313" key="1">
    <source>
        <dbReference type="EMBL" id="POO02335.1"/>
    </source>
</evidence>
<dbReference type="InParanoid" id="A0A2P5FX44"/>
<reference evidence="2" key="1">
    <citation type="submission" date="2016-06" db="EMBL/GenBank/DDBJ databases">
        <title>Parallel loss of symbiosis genes in relatives of nitrogen-fixing non-legume Parasponia.</title>
        <authorList>
            <person name="Van Velzen R."/>
            <person name="Holmer R."/>
            <person name="Bu F."/>
            <person name="Rutten L."/>
            <person name="Van Zeijl A."/>
            <person name="Liu W."/>
            <person name="Santuari L."/>
            <person name="Cao Q."/>
            <person name="Sharma T."/>
            <person name="Shen D."/>
            <person name="Roswanjaya Y."/>
            <person name="Wardhani T."/>
            <person name="Kalhor M.S."/>
            <person name="Jansen J."/>
            <person name="Van den Hoogen J."/>
            <person name="Gungor B."/>
            <person name="Hartog M."/>
            <person name="Hontelez J."/>
            <person name="Verver J."/>
            <person name="Yang W.-C."/>
            <person name="Schijlen E."/>
            <person name="Repin R."/>
            <person name="Schilthuizen M."/>
            <person name="Schranz E."/>
            <person name="Heidstra R."/>
            <person name="Miyata K."/>
            <person name="Fedorova E."/>
            <person name="Kohlen W."/>
            <person name="Bisseling T."/>
            <person name="Smit S."/>
            <person name="Geurts R."/>
        </authorList>
    </citation>
    <scope>NUCLEOTIDE SEQUENCE [LARGE SCALE GENOMIC DNA]</scope>
    <source>
        <strain evidence="2">cv. RG33-2</strain>
    </source>
</reference>
<sequence length="97" mass="10990">MLATKRTPRDEEPAIDMEMDATDVATVVLELVNECSHLVMPKLDYTALKTRQEEPCFLTVKTQPLYYSTLGLQCYRHPSLVLALPSSSTVFKQEFPP</sequence>